<reference evidence="8" key="1">
    <citation type="journal article" date="2014" name="Proc. Natl. Acad. Sci. U.S.A.">
        <title>Extensive sampling of basidiomycete genomes demonstrates inadequacy of the white-rot/brown-rot paradigm for wood decay fungi.</title>
        <authorList>
            <person name="Riley R."/>
            <person name="Salamov A.A."/>
            <person name="Brown D.W."/>
            <person name="Nagy L.G."/>
            <person name="Floudas D."/>
            <person name="Held B.W."/>
            <person name="Levasseur A."/>
            <person name="Lombard V."/>
            <person name="Morin E."/>
            <person name="Otillar R."/>
            <person name="Lindquist E.A."/>
            <person name="Sun H."/>
            <person name="LaButti K.M."/>
            <person name="Schmutz J."/>
            <person name="Jabbour D."/>
            <person name="Luo H."/>
            <person name="Baker S.E."/>
            <person name="Pisabarro A.G."/>
            <person name="Walton J.D."/>
            <person name="Blanchette R.A."/>
            <person name="Henrissat B."/>
            <person name="Martin F."/>
            <person name="Cullen D."/>
            <person name="Hibbett D.S."/>
            <person name="Grigoriev I.V."/>
        </authorList>
    </citation>
    <scope>NUCLEOTIDE SEQUENCE [LARGE SCALE GENOMIC DNA]</scope>
    <source>
        <strain evidence="8">FD-172 SS1</strain>
    </source>
</reference>
<dbReference type="STRING" id="930990.A0A067MJI5"/>
<dbReference type="PANTHER" id="PTHR13137:SF6">
    <property type="entry name" value="SUCCINATE DEHYDROGENASE ASSEMBLY FACTOR 3, MITOCHONDRIAL"/>
    <property type="match status" value="1"/>
</dbReference>
<dbReference type="Pfam" id="PF13233">
    <property type="entry name" value="Complex1_LYR_2"/>
    <property type="match status" value="1"/>
</dbReference>
<evidence type="ECO:0000256" key="3">
    <source>
        <dbReference type="ARBA" id="ARBA00022946"/>
    </source>
</evidence>
<evidence type="ECO:0000256" key="5">
    <source>
        <dbReference type="ARBA" id="ARBA00023186"/>
    </source>
</evidence>
<keyword evidence="4 6" id="KW-0496">Mitochondrion</keyword>
<evidence type="ECO:0000256" key="2">
    <source>
        <dbReference type="ARBA" id="ARBA00006020"/>
    </source>
</evidence>
<keyword evidence="5 6" id="KW-0143">Chaperone</keyword>
<dbReference type="Proteomes" id="UP000027195">
    <property type="component" value="Unassembled WGS sequence"/>
</dbReference>
<gene>
    <name evidence="7" type="ORF">BOTBODRAFT_31376</name>
</gene>
<accession>A0A067MJI5</accession>
<dbReference type="FunCoup" id="A0A067MJI5">
    <property type="interactions" value="69"/>
</dbReference>
<keyword evidence="8" id="KW-1185">Reference proteome</keyword>
<evidence type="ECO:0000313" key="7">
    <source>
        <dbReference type="EMBL" id="KDQ15923.1"/>
    </source>
</evidence>
<dbReference type="GO" id="GO:0006105">
    <property type="term" value="P:succinate metabolic process"/>
    <property type="evidence" value="ECO:0007669"/>
    <property type="project" value="TreeGrafter"/>
</dbReference>
<evidence type="ECO:0000256" key="4">
    <source>
        <dbReference type="ARBA" id="ARBA00023128"/>
    </source>
</evidence>
<dbReference type="GO" id="GO:0005758">
    <property type="term" value="C:mitochondrial intermembrane space"/>
    <property type="evidence" value="ECO:0007669"/>
    <property type="project" value="TreeGrafter"/>
</dbReference>
<dbReference type="GO" id="GO:0034553">
    <property type="term" value="P:mitochondrial respiratory chain complex II assembly"/>
    <property type="evidence" value="ECO:0007669"/>
    <property type="project" value="UniProtKB-UniRule"/>
</dbReference>
<dbReference type="HOGENOM" id="CLU_102310_1_0_1"/>
<dbReference type="InParanoid" id="A0A067MJI5"/>
<dbReference type="GO" id="GO:0005759">
    <property type="term" value="C:mitochondrial matrix"/>
    <property type="evidence" value="ECO:0007669"/>
    <property type="project" value="UniProtKB-SubCell"/>
</dbReference>
<keyword evidence="3" id="KW-0809">Transit peptide</keyword>
<sequence>MFRSTLLRQAESISAKPINLREASATLLPPIPLLRALLRVHRRLPLEMRSLGDEYVKAEFRRHRDATNPVHIMGFLSQWKYYLEDLSQNADGTGFKGKKMDPVIFEKMSSEQLGQMYELMHATKSVWKPAEELHTQAEQEG</sequence>
<protein>
    <recommendedName>
        <fullName evidence="6">Succinate dehydrogenase assembly factor 3</fullName>
        <shortName evidence="6">SDH assembly factor 3</shortName>
        <shortName evidence="6">SDHAF3</shortName>
    </recommendedName>
</protein>
<comment type="function">
    <text evidence="6">Plays an essential role in the assembly of succinate dehydrogenase (SDH), an enzyme complex (also referred to as respiratory complex II) that is a component of both the tricarboxylic acid (TCA) cycle and the mitochondrial electron transport chain, and which couples the oxidation of succinate to fumarate with the reduction of ubiquinone (coenzyme Q) to ubiquinol. Promotes maturation of the iron-sulfur protein subunit of the SDH catalytic dimer, protecting it from the deleterious effects of oxidants. May act together with SDHAF1.</text>
</comment>
<dbReference type="InterPro" id="IPR008381">
    <property type="entry name" value="SDHAF3/Sdh7"/>
</dbReference>
<dbReference type="OrthoDB" id="278329at2759"/>
<comment type="subcellular location">
    <subcellularLocation>
        <location evidence="1 6">Mitochondrion matrix</location>
    </subcellularLocation>
</comment>
<comment type="similarity">
    <text evidence="2 6">Belongs to the complex I LYR family. SDHAF3 subfamily.</text>
</comment>
<proteinExistence type="inferred from homology"/>
<dbReference type="PANTHER" id="PTHR13137">
    <property type="entry name" value="DC11 ACN9 HOMOLOG"/>
    <property type="match status" value="1"/>
</dbReference>
<evidence type="ECO:0000313" key="8">
    <source>
        <dbReference type="Proteomes" id="UP000027195"/>
    </source>
</evidence>
<dbReference type="AlphaFoldDB" id="A0A067MJI5"/>
<comment type="subunit">
    <text evidence="6">Interacts with the iron-sulfur protein subunit within the SDH catalytic dimer.</text>
</comment>
<dbReference type="CDD" id="cd20270">
    <property type="entry name" value="Complex1_LYR_SDHAF3_LYRM10"/>
    <property type="match status" value="1"/>
</dbReference>
<evidence type="ECO:0000256" key="1">
    <source>
        <dbReference type="ARBA" id="ARBA00004305"/>
    </source>
</evidence>
<dbReference type="EMBL" id="KL198030">
    <property type="protein sequence ID" value="KDQ15923.1"/>
    <property type="molecule type" value="Genomic_DNA"/>
</dbReference>
<evidence type="ECO:0000256" key="6">
    <source>
        <dbReference type="RuleBase" id="RU368039"/>
    </source>
</evidence>
<organism evidence="7 8">
    <name type="scientific">Botryobasidium botryosum (strain FD-172 SS1)</name>
    <dbReference type="NCBI Taxonomy" id="930990"/>
    <lineage>
        <taxon>Eukaryota</taxon>
        <taxon>Fungi</taxon>
        <taxon>Dikarya</taxon>
        <taxon>Basidiomycota</taxon>
        <taxon>Agaricomycotina</taxon>
        <taxon>Agaricomycetes</taxon>
        <taxon>Cantharellales</taxon>
        <taxon>Botryobasidiaceae</taxon>
        <taxon>Botryobasidium</taxon>
    </lineage>
</organism>
<name>A0A067MJI5_BOTB1</name>